<accession>A0A2U2CB41</accession>
<dbReference type="Gene3D" id="2.40.30.170">
    <property type="match status" value="1"/>
</dbReference>
<dbReference type="OrthoDB" id="9806939at2"/>
<dbReference type="Pfam" id="PF25917">
    <property type="entry name" value="BSH_RND"/>
    <property type="match status" value="1"/>
</dbReference>
<feature type="domain" description="Multidrug resistance protein MdtA-like barrel-sandwich hybrid" evidence="4">
    <location>
        <begin position="90"/>
        <end position="224"/>
    </location>
</feature>
<protein>
    <submittedName>
        <fullName evidence="6">Efflux RND transporter periplasmic adaptor subunit</fullName>
    </submittedName>
</protein>
<dbReference type="Proteomes" id="UP000244940">
    <property type="component" value="Unassembled WGS sequence"/>
</dbReference>
<evidence type="ECO:0000313" key="7">
    <source>
        <dbReference type="Proteomes" id="UP000244940"/>
    </source>
</evidence>
<dbReference type="InterPro" id="IPR058792">
    <property type="entry name" value="Beta-barrel_RND_2"/>
</dbReference>
<evidence type="ECO:0000259" key="5">
    <source>
        <dbReference type="Pfam" id="PF25954"/>
    </source>
</evidence>
<evidence type="ECO:0000256" key="2">
    <source>
        <dbReference type="SAM" id="Coils"/>
    </source>
</evidence>
<keyword evidence="7" id="KW-1185">Reference proteome</keyword>
<dbReference type="SUPFAM" id="SSF111369">
    <property type="entry name" value="HlyD-like secretion proteins"/>
    <property type="match status" value="1"/>
</dbReference>
<dbReference type="PANTHER" id="PTHR30469">
    <property type="entry name" value="MULTIDRUG RESISTANCE PROTEIN MDTA"/>
    <property type="match status" value="1"/>
</dbReference>
<dbReference type="Gene3D" id="1.10.287.470">
    <property type="entry name" value="Helix hairpin bin"/>
    <property type="match status" value="1"/>
</dbReference>
<evidence type="ECO:0000259" key="4">
    <source>
        <dbReference type="Pfam" id="PF25917"/>
    </source>
</evidence>
<organism evidence="6 7">
    <name type="scientific">Pararhodobacter marinus</name>
    <dbReference type="NCBI Taxonomy" id="2184063"/>
    <lineage>
        <taxon>Bacteria</taxon>
        <taxon>Pseudomonadati</taxon>
        <taxon>Pseudomonadota</taxon>
        <taxon>Alphaproteobacteria</taxon>
        <taxon>Rhodobacterales</taxon>
        <taxon>Paracoccaceae</taxon>
        <taxon>Pararhodobacter</taxon>
    </lineage>
</organism>
<sequence>MRVVPIITAALVLVVLYLFVMERDTLLSWVGVETAQTDESAGAPSGAAAAATVDGPEDEGPQLFGVVVERFEERDLESAIVLRGRTEASRSVEVRAQTSGLVLSTPRARGSLVEAGDVLCELDPGTRAAALSEAEARLAGAQATLTEAEINRETATRLAEGGFRAQNSTASADAAVEGARAALEAAQASVEVAQAELDRLTITAPFAGVLEVDSAETGSLMQSGGLCATIYQLDPILLVGFAAETQINRLEPGAMAGAELSNGQRVQGRVTFLARAADTATRTFRVEVTVPNPDLALRDGMSATLLVGASATRGHLVPGSALTIDDEGVLGLRLVDETNHTFFQPVTVLRDAPQGFWVTGLPEVADVIVVGQEYVTDGIEVQVTRRGDGAADTRSGE</sequence>
<dbReference type="Gene3D" id="2.40.50.100">
    <property type="match status" value="1"/>
</dbReference>
<comment type="caution">
    <text evidence="6">The sequence shown here is derived from an EMBL/GenBank/DDBJ whole genome shotgun (WGS) entry which is preliminary data.</text>
</comment>
<feature type="region of interest" description="Disordered" evidence="3">
    <location>
        <begin position="38"/>
        <end position="58"/>
    </location>
</feature>
<evidence type="ECO:0000256" key="3">
    <source>
        <dbReference type="SAM" id="MobiDB-lite"/>
    </source>
</evidence>
<dbReference type="InterPro" id="IPR058625">
    <property type="entry name" value="MdtA-like_BSH"/>
</dbReference>
<dbReference type="AlphaFoldDB" id="A0A2U2CB41"/>
<dbReference type="InterPro" id="IPR006143">
    <property type="entry name" value="RND_pump_MFP"/>
</dbReference>
<feature type="compositionally biased region" description="Low complexity" evidence="3">
    <location>
        <begin position="40"/>
        <end position="51"/>
    </location>
</feature>
<feature type="domain" description="CusB-like beta-barrel" evidence="5">
    <location>
        <begin position="243"/>
        <end position="308"/>
    </location>
</feature>
<dbReference type="GO" id="GO:1990281">
    <property type="term" value="C:efflux pump complex"/>
    <property type="evidence" value="ECO:0007669"/>
    <property type="project" value="TreeGrafter"/>
</dbReference>
<gene>
    <name evidence="6" type="ORF">C4N9_09305</name>
</gene>
<dbReference type="Pfam" id="PF25954">
    <property type="entry name" value="Beta-barrel_RND_2"/>
    <property type="match status" value="1"/>
</dbReference>
<evidence type="ECO:0000256" key="1">
    <source>
        <dbReference type="ARBA" id="ARBA00009477"/>
    </source>
</evidence>
<feature type="coiled-coil region" evidence="2">
    <location>
        <begin position="176"/>
        <end position="203"/>
    </location>
</feature>
<proteinExistence type="inferred from homology"/>
<keyword evidence="2" id="KW-0175">Coiled coil</keyword>
<dbReference type="Gene3D" id="2.40.420.20">
    <property type="match status" value="1"/>
</dbReference>
<dbReference type="PANTHER" id="PTHR30469:SF29">
    <property type="entry name" value="BLR2860 PROTEIN"/>
    <property type="match status" value="1"/>
</dbReference>
<dbReference type="GeneID" id="94365085"/>
<evidence type="ECO:0000313" key="6">
    <source>
        <dbReference type="EMBL" id="PWE29004.1"/>
    </source>
</evidence>
<dbReference type="EMBL" id="QEYD01000005">
    <property type="protein sequence ID" value="PWE29004.1"/>
    <property type="molecule type" value="Genomic_DNA"/>
</dbReference>
<dbReference type="NCBIfam" id="TIGR01730">
    <property type="entry name" value="RND_mfp"/>
    <property type="match status" value="1"/>
</dbReference>
<comment type="similarity">
    <text evidence="1">Belongs to the membrane fusion protein (MFP) (TC 8.A.1) family.</text>
</comment>
<dbReference type="GO" id="GO:0015562">
    <property type="term" value="F:efflux transmembrane transporter activity"/>
    <property type="evidence" value="ECO:0007669"/>
    <property type="project" value="TreeGrafter"/>
</dbReference>
<dbReference type="RefSeq" id="WP_109533053.1">
    <property type="nucleotide sequence ID" value="NZ_QEYD01000005.1"/>
</dbReference>
<reference evidence="6 7" key="1">
    <citation type="submission" date="2018-05" db="EMBL/GenBank/DDBJ databases">
        <title>Pararhodobacter marina sp. nov., isolated from deep-sea water of the Indian Ocean.</title>
        <authorList>
            <person name="Lai Q.Sr."/>
            <person name="Liu X."/>
            <person name="Shao Z."/>
        </authorList>
    </citation>
    <scope>NUCLEOTIDE SEQUENCE [LARGE SCALE GENOMIC DNA]</scope>
    <source>
        <strain evidence="6 7">CIC4N-9</strain>
    </source>
</reference>
<name>A0A2U2CB41_9RHOB</name>